<accession>A0A084QQ43</accession>
<dbReference type="InterPro" id="IPR011701">
    <property type="entry name" value="MFS"/>
</dbReference>
<gene>
    <name evidence="9" type="ORF">S40285_08139</name>
</gene>
<feature type="transmembrane region" description="Helical" evidence="7">
    <location>
        <begin position="280"/>
        <end position="307"/>
    </location>
</feature>
<dbReference type="InterPro" id="IPR001958">
    <property type="entry name" value="Tet-R_TetA/multi-R_MdtG-like"/>
</dbReference>
<evidence type="ECO:0000256" key="7">
    <source>
        <dbReference type="SAM" id="Phobius"/>
    </source>
</evidence>
<dbReference type="InterPro" id="IPR020846">
    <property type="entry name" value="MFS_dom"/>
</dbReference>
<dbReference type="PANTHER" id="PTHR23504">
    <property type="entry name" value="MAJOR FACILITATOR SUPERFAMILY DOMAIN-CONTAINING PROTEIN 10"/>
    <property type="match status" value="1"/>
</dbReference>
<feature type="transmembrane region" description="Helical" evidence="7">
    <location>
        <begin position="423"/>
        <end position="445"/>
    </location>
</feature>
<feature type="compositionally biased region" description="Polar residues" evidence="6">
    <location>
        <begin position="18"/>
        <end position="28"/>
    </location>
</feature>
<dbReference type="Pfam" id="PF07690">
    <property type="entry name" value="MFS_1"/>
    <property type="match status" value="1"/>
</dbReference>
<evidence type="ECO:0000256" key="5">
    <source>
        <dbReference type="ARBA" id="ARBA00023136"/>
    </source>
</evidence>
<organism evidence="9 10">
    <name type="scientific">Stachybotrys chlorohalonatus (strain IBT 40285)</name>
    <dbReference type="NCBI Taxonomy" id="1283841"/>
    <lineage>
        <taxon>Eukaryota</taxon>
        <taxon>Fungi</taxon>
        <taxon>Dikarya</taxon>
        <taxon>Ascomycota</taxon>
        <taxon>Pezizomycotina</taxon>
        <taxon>Sordariomycetes</taxon>
        <taxon>Hypocreomycetidae</taxon>
        <taxon>Hypocreales</taxon>
        <taxon>Stachybotryaceae</taxon>
        <taxon>Stachybotrys</taxon>
    </lineage>
</organism>
<evidence type="ECO:0000256" key="2">
    <source>
        <dbReference type="ARBA" id="ARBA00022448"/>
    </source>
</evidence>
<reference evidence="9 10" key="1">
    <citation type="journal article" date="2014" name="BMC Genomics">
        <title>Comparative genome sequencing reveals chemotype-specific gene clusters in the toxigenic black mold Stachybotrys.</title>
        <authorList>
            <person name="Semeiks J."/>
            <person name="Borek D."/>
            <person name="Otwinowski Z."/>
            <person name="Grishin N.V."/>
        </authorList>
    </citation>
    <scope>NUCLEOTIDE SEQUENCE [LARGE SCALE GENOMIC DNA]</scope>
    <source>
        <strain evidence="9 10">IBT 40285</strain>
    </source>
</reference>
<evidence type="ECO:0000259" key="8">
    <source>
        <dbReference type="PROSITE" id="PS50850"/>
    </source>
</evidence>
<evidence type="ECO:0000256" key="3">
    <source>
        <dbReference type="ARBA" id="ARBA00022692"/>
    </source>
</evidence>
<sequence length="494" mass="52725">MAEPSSSPPPEKTALEATESTALLSGTTPVPVDDASPKPSSPPLPKLQILLLCSARMVEPIAFFAIFPFIAQMVQRNGHLPASAVGFYSGLIESLFSATQVLVLIVWGRLADSVGRRPVLLASLIGMTAGCVLFGMARSLWQMILFRCVAGVFSGSNLIIRTMIAEHSAPETQARAFSWFAFAGNLGIFLGPLIGGALADPVNQYPRAFKGIRFFEEYPYALPGFVTGGVSAMTAIAIALFLKETLHTEDVSRHSSSDASEPASEPLSVWELLKFPNVPIVLLVNSHVMFLAFAFTALLPVVLFTPVSLGGLGLSPFQISIYTAAQGASQALWLLLVFPPLQYRIGTKGVLRICAAVYPFFFCGYIAMNLLLRDDSHTARVCFWILGPCVALVGPGVSMAFTATQLALNDVSPNPHVLGTLNALALTAASAIRCVAPGLVTAVYAAGVTGQIFGGHLAWVILIPLSAPFLIGLRWLPEGKIPAKQRLNSEEEEE</sequence>
<evidence type="ECO:0000256" key="4">
    <source>
        <dbReference type="ARBA" id="ARBA00022989"/>
    </source>
</evidence>
<keyword evidence="3 7" id="KW-0812">Transmembrane</keyword>
<dbReference type="OMA" id="IWQMILF"/>
<comment type="subcellular location">
    <subcellularLocation>
        <location evidence="1">Membrane</location>
        <topology evidence="1">Multi-pass membrane protein</topology>
    </subcellularLocation>
</comment>
<protein>
    <recommendedName>
        <fullName evidence="8">Major facilitator superfamily (MFS) profile domain-containing protein</fullName>
    </recommendedName>
</protein>
<feature type="transmembrane region" description="Helical" evidence="7">
    <location>
        <begin position="176"/>
        <end position="199"/>
    </location>
</feature>
<keyword evidence="10" id="KW-1185">Reference proteome</keyword>
<feature type="transmembrane region" description="Helical" evidence="7">
    <location>
        <begin position="82"/>
        <end position="107"/>
    </location>
</feature>
<feature type="transmembrane region" description="Helical" evidence="7">
    <location>
        <begin position="220"/>
        <end position="242"/>
    </location>
</feature>
<proteinExistence type="predicted"/>
<dbReference type="PROSITE" id="PS50850">
    <property type="entry name" value="MFS"/>
    <property type="match status" value="1"/>
</dbReference>
<feature type="region of interest" description="Disordered" evidence="6">
    <location>
        <begin position="1"/>
        <end position="42"/>
    </location>
</feature>
<dbReference type="GO" id="GO:0022857">
    <property type="term" value="F:transmembrane transporter activity"/>
    <property type="evidence" value="ECO:0007669"/>
    <property type="project" value="InterPro"/>
</dbReference>
<evidence type="ECO:0000256" key="6">
    <source>
        <dbReference type="SAM" id="MobiDB-lite"/>
    </source>
</evidence>
<dbReference type="SUPFAM" id="SSF103473">
    <property type="entry name" value="MFS general substrate transporter"/>
    <property type="match status" value="1"/>
</dbReference>
<dbReference type="Proteomes" id="UP000028524">
    <property type="component" value="Unassembled WGS sequence"/>
</dbReference>
<dbReference type="PANTHER" id="PTHR23504:SF3">
    <property type="entry name" value="MAJOR FACILITATOR SUPERFAMILY (MFS) PROFILE DOMAIN-CONTAINING PROTEIN"/>
    <property type="match status" value="1"/>
</dbReference>
<dbReference type="Gene3D" id="1.20.1250.20">
    <property type="entry name" value="MFS general substrate transporter like domains"/>
    <property type="match status" value="1"/>
</dbReference>
<dbReference type="OrthoDB" id="419616at2759"/>
<keyword evidence="5 7" id="KW-0472">Membrane</keyword>
<keyword evidence="4 7" id="KW-1133">Transmembrane helix</keyword>
<feature type="transmembrane region" description="Helical" evidence="7">
    <location>
        <begin position="144"/>
        <end position="164"/>
    </location>
</feature>
<feature type="transmembrane region" description="Helical" evidence="7">
    <location>
        <begin position="381"/>
        <end position="403"/>
    </location>
</feature>
<feature type="transmembrane region" description="Helical" evidence="7">
    <location>
        <begin position="457"/>
        <end position="476"/>
    </location>
</feature>
<dbReference type="HOGENOM" id="CLU_001265_54_6_1"/>
<dbReference type="InterPro" id="IPR036259">
    <property type="entry name" value="MFS_trans_sf"/>
</dbReference>
<feature type="transmembrane region" description="Helical" evidence="7">
    <location>
        <begin position="350"/>
        <end position="372"/>
    </location>
</feature>
<feature type="compositionally biased region" description="Pro residues" evidence="6">
    <location>
        <begin position="1"/>
        <end position="11"/>
    </location>
</feature>
<feature type="domain" description="Major facilitator superfamily (MFS) profile" evidence="8">
    <location>
        <begin position="48"/>
        <end position="480"/>
    </location>
</feature>
<name>A0A084QQ43_STAC4</name>
<feature type="transmembrane region" description="Helical" evidence="7">
    <location>
        <begin position="119"/>
        <end position="137"/>
    </location>
</feature>
<dbReference type="GO" id="GO:0016020">
    <property type="term" value="C:membrane"/>
    <property type="evidence" value="ECO:0007669"/>
    <property type="project" value="UniProtKB-SubCell"/>
</dbReference>
<keyword evidence="2" id="KW-0813">Transport</keyword>
<feature type="transmembrane region" description="Helical" evidence="7">
    <location>
        <begin position="319"/>
        <end position="338"/>
    </location>
</feature>
<evidence type="ECO:0000313" key="10">
    <source>
        <dbReference type="Proteomes" id="UP000028524"/>
    </source>
</evidence>
<dbReference type="AlphaFoldDB" id="A0A084QQ43"/>
<dbReference type="InParanoid" id="A0A084QQ43"/>
<evidence type="ECO:0000256" key="1">
    <source>
        <dbReference type="ARBA" id="ARBA00004141"/>
    </source>
</evidence>
<dbReference type="EMBL" id="KL660500">
    <property type="protein sequence ID" value="KFA66078.1"/>
    <property type="molecule type" value="Genomic_DNA"/>
</dbReference>
<dbReference type="CDD" id="cd17330">
    <property type="entry name" value="MFS_SLC46_TetA_like"/>
    <property type="match status" value="1"/>
</dbReference>
<feature type="compositionally biased region" description="Low complexity" evidence="6">
    <location>
        <begin position="29"/>
        <end position="38"/>
    </location>
</feature>
<evidence type="ECO:0000313" key="9">
    <source>
        <dbReference type="EMBL" id="KFA66078.1"/>
    </source>
</evidence>
<dbReference type="PRINTS" id="PR01035">
    <property type="entry name" value="TCRTETA"/>
</dbReference>